<dbReference type="PRINTS" id="PR01315">
    <property type="entry name" value="BATTENIN"/>
</dbReference>
<feature type="transmembrane region" description="Helical" evidence="5">
    <location>
        <begin position="162"/>
        <end position="182"/>
    </location>
</feature>
<gene>
    <name evidence="6" type="primary">cln3</name>
    <name evidence="6" type="ORF">SNAT2548_LOCUS14877</name>
</gene>
<comment type="caution">
    <text evidence="5">Lacks conserved residue(s) required for the propagation of feature annotation.</text>
</comment>
<feature type="transmembrane region" description="Helical" evidence="5">
    <location>
        <begin position="301"/>
        <end position="324"/>
    </location>
</feature>
<evidence type="ECO:0000256" key="4">
    <source>
        <dbReference type="ARBA" id="ARBA00023136"/>
    </source>
</evidence>
<comment type="similarity">
    <text evidence="5">Belongs to the battenin family.</text>
</comment>
<feature type="transmembrane region" description="Helical" evidence="5">
    <location>
        <begin position="46"/>
        <end position="64"/>
    </location>
</feature>
<feature type="non-terminal residue" evidence="6">
    <location>
        <position position="343"/>
    </location>
</feature>
<keyword evidence="4 5" id="KW-0472">Membrane</keyword>
<dbReference type="GO" id="GO:0016020">
    <property type="term" value="C:membrane"/>
    <property type="evidence" value="ECO:0007669"/>
    <property type="project" value="InterPro"/>
</dbReference>
<feature type="transmembrane region" description="Helical" evidence="5">
    <location>
        <begin position="101"/>
        <end position="127"/>
    </location>
</feature>
<reference evidence="6" key="1">
    <citation type="submission" date="2021-02" db="EMBL/GenBank/DDBJ databases">
        <authorList>
            <person name="Dougan E. K."/>
            <person name="Rhodes N."/>
            <person name="Thang M."/>
            <person name="Chan C."/>
        </authorList>
    </citation>
    <scope>NUCLEOTIDE SEQUENCE</scope>
</reference>
<keyword evidence="3 5" id="KW-1133">Transmembrane helix</keyword>
<dbReference type="AlphaFoldDB" id="A0A812MYW1"/>
<evidence type="ECO:0000256" key="3">
    <source>
        <dbReference type="ARBA" id="ARBA00022989"/>
    </source>
</evidence>
<dbReference type="OrthoDB" id="5965864at2759"/>
<evidence type="ECO:0000313" key="7">
    <source>
        <dbReference type="Proteomes" id="UP000604046"/>
    </source>
</evidence>
<dbReference type="InterPro" id="IPR003492">
    <property type="entry name" value="Battenin_disease_Cln3"/>
</dbReference>
<feature type="transmembrane region" description="Helical" evidence="5">
    <location>
        <begin position="134"/>
        <end position="156"/>
    </location>
</feature>
<dbReference type="Pfam" id="PF02487">
    <property type="entry name" value="CLN3"/>
    <property type="match status" value="1"/>
</dbReference>
<comment type="caution">
    <text evidence="6">The sequence shown here is derived from an EMBL/GenBank/DDBJ whole genome shotgun (WGS) entry which is preliminary data.</text>
</comment>
<dbReference type="PANTHER" id="PTHR10981">
    <property type="entry name" value="BATTENIN"/>
    <property type="match status" value="1"/>
</dbReference>
<name>A0A812MYW1_9DINO</name>
<protein>
    <submittedName>
        <fullName evidence="6">Cln3 protein</fullName>
    </submittedName>
</protein>
<organism evidence="6 7">
    <name type="scientific">Symbiodinium natans</name>
    <dbReference type="NCBI Taxonomy" id="878477"/>
    <lineage>
        <taxon>Eukaryota</taxon>
        <taxon>Sar</taxon>
        <taxon>Alveolata</taxon>
        <taxon>Dinophyceae</taxon>
        <taxon>Suessiales</taxon>
        <taxon>Symbiodiniaceae</taxon>
        <taxon>Symbiodinium</taxon>
    </lineage>
</organism>
<dbReference type="GO" id="GO:0012505">
    <property type="term" value="C:endomembrane system"/>
    <property type="evidence" value="ECO:0007669"/>
    <property type="project" value="UniProtKB-SubCell"/>
</dbReference>
<dbReference type="EMBL" id="CAJNDS010001791">
    <property type="protein sequence ID" value="CAE7280523.1"/>
    <property type="molecule type" value="Genomic_DNA"/>
</dbReference>
<evidence type="ECO:0000256" key="2">
    <source>
        <dbReference type="ARBA" id="ARBA00022692"/>
    </source>
</evidence>
<sequence length="343" mass="37716">MVEPSNFKLSFAAVVVCGAMNNFPYCVMIGASQDLARQFHVPHQTPVMSTCMMLGSLLATFINMKWLIGIEYKKRLLMVLLMTAGSYLGVSLAVTNAFPDGWFWSCCFAAVLTLAQIFGELGILAFLRSFPPELVGGWGTGTGVAGILSSFMYILLRGPLNLSSSLVFVLCLPSLVIFWLSFEYLRWETTNSLSGPKLEFALGGGRNLLDQTDPKAVVDSKVGPGAAVASVENVKAALHVSGDIVANLVAAYSFKYFIYPGLDDRETYCAQNKWFPAMWMCYNIGVLLSRASVSLLRVQRVWFLTCFQAINVIAWVIEICTGAIRSGLPHNYGYFVMSGWMMV</sequence>
<dbReference type="PANTHER" id="PTHR10981:SF7">
    <property type="entry name" value="BATTENIN"/>
    <property type="match status" value="1"/>
</dbReference>
<evidence type="ECO:0000313" key="6">
    <source>
        <dbReference type="EMBL" id="CAE7280523.1"/>
    </source>
</evidence>
<evidence type="ECO:0000256" key="5">
    <source>
        <dbReference type="RuleBase" id="RU361113"/>
    </source>
</evidence>
<proteinExistence type="inferred from homology"/>
<keyword evidence="7" id="KW-1185">Reference proteome</keyword>
<dbReference type="Proteomes" id="UP000604046">
    <property type="component" value="Unassembled WGS sequence"/>
</dbReference>
<keyword evidence="2 5" id="KW-0812">Transmembrane</keyword>
<comment type="subcellular location">
    <subcellularLocation>
        <location evidence="1">Endomembrane system</location>
        <topology evidence="1">Multi-pass membrane protein</topology>
    </subcellularLocation>
</comment>
<evidence type="ECO:0000256" key="1">
    <source>
        <dbReference type="ARBA" id="ARBA00004127"/>
    </source>
</evidence>
<feature type="transmembrane region" description="Helical" evidence="5">
    <location>
        <begin position="76"/>
        <end position="95"/>
    </location>
</feature>
<accession>A0A812MYW1</accession>